<evidence type="ECO:0000256" key="6">
    <source>
        <dbReference type="SAM" id="MobiDB-lite"/>
    </source>
</evidence>
<evidence type="ECO:0000256" key="3">
    <source>
        <dbReference type="ARBA" id="ARBA00022989"/>
    </source>
</evidence>
<dbReference type="OrthoDB" id="5401779at2759"/>
<dbReference type="AlphaFoldDB" id="A0A6A6X0F9"/>
<name>A0A6A6X0F9_9PLEO</name>
<dbReference type="Pfam" id="PF20684">
    <property type="entry name" value="Fung_rhodopsin"/>
    <property type="match status" value="1"/>
</dbReference>
<feature type="transmembrane region" description="Helical" evidence="7">
    <location>
        <begin position="136"/>
        <end position="161"/>
    </location>
</feature>
<feature type="transmembrane region" description="Helical" evidence="7">
    <location>
        <begin position="60"/>
        <end position="84"/>
    </location>
</feature>
<evidence type="ECO:0000313" key="10">
    <source>
        <dbReference type="Proteomes" id="UP000799757"/>
    </source>
</evidence>
<proteinExistence type="inferred from homology"/>
<sequence>MATVTIQDILSWPKPNHVNPTSRVPLLLGFEIPLSIIMTSFVGVRMYVRYSKKTVGWDDWTMMIAWVIAMSIFLCNCISVHWGIGLHVWDVYIPNAIPLAKLALCFQLLFPPCIGFTKISICLTYLRVFPFKTNKWFCYCTMTYVVGWSIAVFFAIMFQCWPVEANWDFFNMEKFCIDRRIFLISTAALNSLTDLLVFLWPAKYIWNIQLPVSQRKGLMASFTLGCLVCVAGACRIWYIIVYYNSYDTSWEGAPTYVIAAFETNLGIICGCIPPTRLFFAKLFPRILGSTLNSKNSKPSTSSTSKTSGVRSLVQKFRLPKAVGDEEDGITLRSLGTEHGTKGEINRSISRNTETGSNNDYRESGSRDEERGEIRVQEPKVAYLAEPQWRGNQRM</sequence>
<dbReference type="PANTHER" id="PTHR33048:SF129">
    <property type="entry name" value="INTEGRAL MEMBRANE PROTEIN-RELATED"/>
    <property type="match status" value="1"/>
</dbReference>
<dbReference type="Proteomes" id="UP000799757">
    <property type="component" value="Unassembled WGS sequence"/>
</dbReference>
<dbReference type="GO" id="GO:0016020">
    <property type="term" value="C:membrane"/>
    <property type="evidence" value="ECO:0007669"/>
    <property type="project" value="UniProtKB-SubCell"/>
</dbReference>
<comment type="similarity">
    <text evidence="5">Belongs to the SAT4 family.</text>
</comment>
<comment type="subcellular location">
    <subcellularLocation>
        <location evidence="1">Membrane</location>
        <topology evidence="1">Multi-pass membrane protein</topology>
    </subcellularLocation>
</comment>
<accession>A0A6A6X0F9</accession>
<evidence type="ECO:0000256" key="4">
    <source>
        <dbReference type="ARBA" id="ARBA00023136"/>
    </source>
</evidence>
<keyword evidence="10" id="KW-1185">Reference proteome</keyword>
<keyword evidence="2 7" id="KW-0812">Transmembrane</keyword>
<feature type="transmembrane region" description="Helical" evidence="7">
    <location>
        <begin position="255"/>
        <end position="279"/>
    </location>
</feature>
<keyword evidence="3 7" id="KW-1133">Transmembrane helix</keyword>
<reference evidence="9" key="1">
    <citation type="journal article" date="2020" name="Stud. Mycol.">
        <title>101 Dothideomycetes genomes: a test case for predicting lifestyles and emergence of pathogens.</title>
        <authorList>
            <person name="Haridas S."/>
            <person name="Albert R."/>
            <person name="Binder M."/>
            <person name="Bloem J."/>
            <person name="Labutti K."/>
            <person name="Salamov A."/>
            <person name="Andreopoulos B."/>
            <person name="Baker S."/>
            <person name="Barry K."/>
            <person name="Bills G."/>
            <person name="Bluhm B."/>
            <person name="Cannon C."/>
            <person name="Castanera R."/>
            <person name="Culley D."/>
            <person name="Daum C."/>
            <person name="Ezra D."/>
            <person name="Gonzalez J."/>
            <person name="Henrissat B."/>
            <person name="Kuo A."/>
            <person name="Liang C."/>
            <person name="Lipzen A."/>
            <person name="Lutzoni F."/>
            <person name="Magnuson J."/>
            <person name="Mondo S."/>
            <person name="Nolan M."/>
            <person name="Ohm R."/>
            <person name="Pangilinan J."/>
            <person name="Park H.-J."/>
            <person name="Ramirez L."/>
            <person name="Alfaro M."/>
            <person name="Sun H."/>
            <person name="Tritt A."/>
            <person name="Yoshinaga Y."/>
            <person name="Zwiers L.-H."/>
            <person name="Turgeon B."/>
            <person name="Goodwin S."/>
            <person name="Spatafora J."/>
            <person name="Crous P."/>
            <person name="Grigoriev I."/>
        </authorList>
    </citation>
    <scope>NUCLEOTIDE SEQUENCE</scope>
    <source>
        <strain evidence="9">CBS 109.77</strain>
    </source>
</reference>
<dbReference type="PANTHER" id="PTHR33048">
    <property type="entry name" value="PTH11-LIKE INTEGRAL MEMBRANE PROTEIN (AFU_ORTHOLOGUE AFUA_5G11245)"/>
    <property type="match status" value="1"/>
</dbReference>
<feature type="transmembrane region" description="Helical" evidence="7">
    <location>
        <begin position="26"/>
        <end position="48"/>
    </location>
</feature>
<feature type="transmembrane region" description="Helical" evidence="7">
    <location>
        <begin position="218"/>
        <end position="243"/>
    </location>
</feature>
<organism evidence="9 10">
    <name type="scientific">Melanomma pulvis-pyrius CBS 109.77</name>
    <dbReference type="NCBI Taxonomy" id="1314802"/>
    <lineage>
        <taxon>Eukaryota</taxon>
        <taxon>Fungi</taxon>
        <taxon>Dikarya</taxon>
        <taxon>Ascomycota</taxon>
        <taxon>Pezizomycotina</taxon>
        <taxon>Dothideomycetes</taxon>
        <taxon>Pleosporomycetidae</taxon>
        <taxon>Pleosporales</taxon>
        <taxon>Melanommataceae</taxon>
        <taxon>Melanomma</taxon>
    </lineage>
</organism>
<keyword evidence="4 7" id="KW-0472">Membrane</keyword>
<dbReference type="EMBL" id="MU002110">
    <property type="protein sequence ID" value="KAF2789829.1"/>
    <property type="molecule type" value="Genomic_DNA"/>
</dbReference>
<feature type="region of interest" description="Disordered" evidence="6">
    <location>
        <begin position="329"/>
        <end position="394"/>
    </location>
</feature>
<feature type="compositionally biased region" description="Polar residues" evidence="6">
    <location>
        <begin position="346"/>
        <end position="358"/>
    </location>
</feature>
<evidence type="ECO:0000256" key="5">
    <source>
        <dbReference type="ARBA" id="ARBA00038359"/>
    </source>
</evidence>
<evidence type="ECO:0000313" key="9">
    <source>
        <dbReference type="EMBL" id="KAF2789829.1"/>
    </source>
</evidence>
<feature type="domain" description="Rhodopsin" evidence="8">
    <location>
        <begin position="44"/>
        <end position="280"/>
    </location>
</feature>
<protein>
    <recommendedName>
        <fullName evidence="8">Rhodopsin domain-containing protein</fullName>
    </recommendedName>
</protein>
<evidence type="ECO:0000256" key="1">
    <source>
        <dbReference type="ARBA" id="ARBA00004141"/>
    </source>
</evidence>
<dbReference type="InterPro" id="IPR052337">
    <property type="entry name" value="SAT4-like"/>
</dbReference>
<feature type="compositionally biased region" description="Basic and acidic residues" evidence="6">
    <location>
        <begin position="359"/>
        <end position="377"/>
    </location>
</feature>
<gene>
    <name evidence="9" type="ORF">K505DRAFT_377943</name>
</gene>
<evidence type="ECO:0000259" key="8">
    <source>
        <dbReference type="Pfam" id="PF20684"/>
    </source>
</evidence>
<dbReference type="InterPro" id="IPR049326">
    <property type="entry name" value="Rhodopsin_dom_fungi"/>
</dbReference>
<evidence type="ECO:0000256" key="2">
    <source>
        <dbReference type="ARBA" id="ARBA00022692"/>
    </source>
</evidence>
<feature type="transmembrane region" description="Helical" evidence="7">
    <location>
        <begin position="181"/>
        <end position="206"/>
    </location>
</feature>
<evidence type="ECO:0000256" key="7">
    <source>
        <dbReference type="SAM" id="Phobius"/>
    </source>
</evidence>